<dbReference type="InterPro" id="IPR000182">
    <property type="entry name" value="GNAT_dom"/>
</dbReference>
<accession>A0A2N3PUW2</accession>
<evidence type="ECO:0000313" key="5">
    <source>
        <dbReference type="EMBL" id="PKU24186.1"/>
    </source>
</evidence>
<dbReference type="Gene3D" id="3.40.630.30">
    <property type="match status" value="1"/>
</dbReference>
<dbReference type="PROSITE" id="PS51186">
    <property type="entry name" value="GNAT"/>
    <property type="match status" value="1"/>
</dbReference>
<evidence type="ECO:0000256" key="2">
    <source>
        <dbReference type="ARBA" id="ARBA00022679"/>
    </source>
</evidence>
<dbReference type="PANTHER" id="PTHR10545:SF29">
    <property type="entry name" value="GH14572P-RELATED"/>
    <property type="match status" value="1"/>
</dbReference>
<evidence type="ECO:0000256" key="3">
    <source>
        <dbReference type="ARBA" id="ARBA00023315"/>
    </source>
</evidence>
<feature type="domain" description="N-acetyltransferase" evidence="4">
    <location>
        <begin position="4"/>
        <end position="159"/>
    </location>
</feature>
<dbReference type="RefSeq" id="WP_101250981.1">
    <property type="nucleotide sequence ID" value="NZ_PIUM01000013.1"/>
</dbReference>
<evidence type="ECO:0000259" key="4">
    <source>
        <dbReference type="PROSITE" id="PS51186"/>
    </source>
</evidence>
<keyword evidence="2 5" id="KW-0808">Transferase</keyword>
<reference evidence="6" key="1">
    <citation type="submission" date="2017-12" db="EMBL/GenBank/DDBJ databases">
        <title>Draft genome sequence of Telmatospirillum siberiense 26-4b1T, an acidotolerant peatland alphaproteobacterium potentially involved in sulfur cycling.</title>
        <authorList>
            <person name="Hausmann B."/>
            <person name="Pjevac P."/>
            <person name="Schreck K."/>
            <person name="Herbold C.W."/>
            <person name="Daims H."/>
            <person name="Wagner M."/>
            <person name="Pester M."/>
            <person name="Loy A."/>
        </authorList>
    </citation>
    <scope>NUCLEOTIDE SEQUENCE [LARGE SCALE GENOMIC DNA]</scope>
    <source>
        <strain evidence="6">26-4b1</strain>
    </source>
</reference>
<dbReference type="EMBL" id="PIUM01000013">
    <property type="protein sequence ID" value="PKU24186.1"/>
    <property type="molecule type" value="Genomic_DNA"/>
</dbReference>
<dbReference type="PANTHER" id="PTHR10545">
    <property type="entry name" value="DIAMINE N-ACETYLTRANSFERASE"/>
    <property type="match status" value="1"/>
</dbReference>
<name>A0A2N3PUW2_9PROT</name>
<organism evidence="5 6">
    <name type="scientific">Telmatospirillum siberiense</name>
    <dbReference type="NCBI Taxonomy" id="382514"/>
    <lineage>
        <taxon>Bacteria</taxon>
        <taxon>Pseudomonadati</taxon>
        <taxon>Pseudomonadota</taxon>
        <taxon>Alphaproteobacteria</taxon>
        <taxon>Rhodospirillales</taxon>
        <taxon>Rhodospirillaceae</taxon>
        <taxon>Telmatospirillum</taxon>
    </lineage>
</organism>
<sequence>MTSVTIRPAEPEDAQSILALLGQLARFEGAPEGICLTERAIREEAFGDHPRFQVLLADTDGVPCGLLIFYQAYSSWSAAPTLMVHDLFVLEAHRRSGAGRALLAEAARIAESRGCCRMDVNVLAWNEPARRFYAAAGFRHLETWLPYRLDAGDMGRLAALRV</sequence>
<dbReference type="CDD" id="cd04301">
    <property type="entry name" value="NAT_SF"/>
    <property type="match status" value="1"/>
</dbReference>
<proteinExistence type="inferred from homology"/>
<dbReference type="GO" id="GO:0008080">
    <property type="term" value="F:N-acetyltransferase activity"/>
    <property type="evidence" value="ECO:0007669"/>
    <property type="project" value="TreeGrafter"/>
</dbReference>
<dbReference type="Proteomes" id="UP000233293">
    <property type="component" value="Unassembled WGS sequence"/>
</dbReference>
<evidence type="ECO:0000313" key="6">
    <source>
        <dbReference type="Proteomes" id="UP000233293"/>
    </source>
</evidence>
<dbReference type="InterPro" id="IPR016181">
    <property type="entry name" value="Acyl_CoA_acyltransferase"/>
</dbReference>
<protein>
    <submittedName>
        <fullName evidence="5">GNAT family N-acetyltransferase</fullName>
    </submittedName>
</protein>
<gene>
    <name evidence="5" type="ORF">CWS72_12685</name>
</gene>
<comment type="similarity">
    <text evidence="1">Belongs to the acetyltransferase family.</text>
</comment>
<keyword evidence="6" id="KW-1185">Reference proteome</keyword>
<dbReference type="OrthoDB" id="9805924at2"/>
<dbReference type="Pfam" id="PF00583">
    <property type="entry name" value="Acetyltransf_1"/>
    <property type="match status" value="1"/>
</dbReference>
<dbReference type="FunFam" id="3.40.630.30:FF:000064">
    <property type="entry name" value="GNAT family acetyltransferase"/>
    <property type="match status" value="1"/>
</dbReference>
<dbReference type="InterPro" id="IPR051016">
    <property type="entry name" value="Diverse_Substrate_AcTransf"/>
</dbReference>
<comment type="caution">
    <text evidence="5">The sequence shown here is derived from an EMBL/GenBank/DDBJ whole genome shotgun (WGS) entry which is preliminary data.</text>
</comment>
<dbReference type="AlphaFoldDB" id="A0A2N3PUW2"/>
<evidence type="ECO:0000256" key="1">
    <source>
        <dbReference type="ARBA" id="ARBA00008694"/>
    </source>
</evidence>
<keyword evidence="3" id="KW-0012">Acyltransferase</keyword>
<dbReference type="SUPFAM" id="SSF55729">
    <property type="entry name" value="Acyl-CoA N-acyltransferases (Nat)"/>
    <property type="match status" value="1"/>
</dbReference>